<evidence type="ECO:0000313" key="1">
    <source>
        <dbReference type="EMBL" id="KAJ1717930.1"/>
    </source>
</evidence>
<accession>A0A9W7XTM1</accession>
<keyword evidence="2" id="KW-1185">Reference proteome</keyword>
<evidence type="ECO:0000313" key="2">
    <source>
        <dbReference type="Proteomes" id="UP001143981"/>
    </source>
</evidence>
<dbReference type="AlphaFoldDB" id="A0A9W7XTM1"/>
<dbReference type="EMBL" id="JANBOI010004205">
    <property type="protein sequence ID" value="KAJ1717930.1"/>
    <property type="molecule type" value="Genomic_DNA"/>
</dbReference>
<organism evidence="1 2">
    <name type="scientific">Coemansia biformis</name>
    <dbReference type="NCBI Taxonomy" id="1286918"/>
    <lineage>
        <taxon>Eukaryota</taxon>
        <taxon>Fungi</taxon>
        <taxon>Fungi incertae sedis</taxon>
        <taxon>Zoopagomycota</taxon>
        <taxon>Kickxellomycotina</taxon>
        <taxon>Kickxellomycetes</taxon>
        <taxon>Kickxellales</taxon>
        <taxon>Kickxellaceae</taxon>
        <taxon>Coemansia</taxon>
    </lineage>
</organism>
<feature type="non-terminal residue" evidence="1">
    <location>
        <position position="1"/>
    </location>
</feature>
<protein>
    <submittedName>
        <fullName evidence="1">Uncharacterized protein</fullName>
    </submittedName>
</protein>
<reference evidence="1" key="1">
    <citation type="submission" date="2022-07" db="EMBL/GenBank/DDBJ databases">
        <title>Phylogenomic reconstructions and comparative analyses of Kickxellomycotina fungi.</title>
        <authorList>
            <person name="Reynolds N.K."/>
            <person name="Stajich J.E."/>
            <person name="Barry K."/>
            <person name="Grigoriev I.V."/>
            <person name="Crous P."/>
            <person name="Smith M.E."/>
        </authorList>
    </citation>
    <scope>NUCLEOTIDE SEQUENCE</scope>
    <source>
        <strain evidence="1">BCRC 34381</strain>
    </source>
</reference>
<dbReference type="OrthoDB" id="5596871at2759"/>
<name>A0A9W7XTM1_9FUNG</name>
<gene>
    <name evidence="1" type="ORF">LPJ61_007035</name>
</gene>
<dbReference type="Proteomes" id="UP001143981">
    <property type="component" value="Unassembled WGS sequence"/>
</dbReference>
<sequence length="287" mass="30541">DVVAVAPASEKPARWAAVLAEERAAVVEALRELQHPHAETIGAIHALLENRVWLGLFSRAAACRVVAQWPDILELPLTITATVSAASSVSSSLESDESAATLACTSDDALAASSYDQLDAGLGDYDEDGGDPLSLVEPWAASGYWCGSSVCSETTLVGGSDAAARVPDSAATADARPAVMADEMGICWPVGGAASDAACSWGRFYAELGEVRVPTRFRVPQHSLSKLATEQLMMRNDKIICPLKNRLQEANPRRQDFEDHIRATGTIPMPAARHRSPLRRVTRIGAP</sequence>
<comment type="caution">
    <text evidence="1">The sequence shown here is derived from an EMBL/GenBank/DDBJ whole genome shotgun (WGS) entry which is preliminary data.</text>
</comment>
<proteinExistence type="predicted"/>